<feature type="transmembrane region" description="Helical" evidence="1">
    <location>
        <begin position="21"/>
        <end position="41"/>
    </location>
</feature>
<organism evidence="2">
    <name type="scientific">Paenibacillus ihbetae</name>
    <dbReference type="NCBI Taxonomy" id="1870820"/>
    <lineage>
        <taxon>Bacteria</taxon>
        <taxon>Bacillati</taxon>
        <taxon>Bacillota</taxon>
        <taxon>Bacilli</taxon>
        <taxon>Bacillales</taxon>
        <taxon>Paenibacillaceae</taxon>
        <taxon>Paenibacillus</taxon>
    </lineage>
</organism>
<evidence type="ECO:0000313" key="3">
    <source>
        <dbReference type="EMBL" id="OOC61526.1"/>
    </source>
</evidence>
<accession>A0A1B2EA32</accession>
<keyword evidence="1" id="KW-0812">Transmembrane</keyword>
<dbReference type="Proteomes" id="UP000189059">
    <property type="component" value="Unassembled WGS sequence"/>
</dbReference>
<feature type="transmembrane region" description="Helical" evidence="1">
    <location>
        <begin position="53"/>
        <end position="77"/>
    </location>
</feature>
<dbReference type="EMBL" id="MRVI01000001">
    <property type="protein sequence ID" value="OOC61526.1"/>
    <property type="molecule type" value="Genomic_DNA"/>
</dbReference>
<feature type="transmembrane region" description="Helical" evidence="1">
    <location>
        <begin position="139"/>
        <end position="161"/>
    </location>
</feature>
<dbReference type="KEGG" id="pib:BBD41_29305"/>
<evidence type="ECO:0000313" key="2">
    <source>
        <dbReference type="EMBL" id="ANY76799.1"/>
    </source>
</evidence>
<feature type="transmembrane region" description="Helical" evidence="1">
    <location>
        <begin position="84"/>
        <end position="107"/>
    </location>
</feature>
<feature type="transmembrane region" description="Helical" evidence="1">
    <location>
        <begin position="197"/>
        <end position="215"/>
    </location>
</feature>
<dbReference type="RefSeq" id="WP_077566338.1">
    <property type="nucleotide sequence ID" value="NZ_CP016809.1"/>
</dbReference>
<name>A0A1B2EA32_9BACL</name>
<evidence type="ECO:0000256" key="1">
    <source>
        <dbReference type="SAM" id="Phobius"/>
    </source>
</evidence>
<feature type="transmembrane region" description="Helical" evidence="1">
    <location>
        <begin position="173"/>
        <end position="191"/>
    </location>
</feature>
<keyword evidence="1" id="KW-0472">Membrane</keyword>
<dbReference type="AlphaFoldDB" id="A0A1B2EA32"/>
<dbReference type="OrthoDB" id="3625422at2"/>
<proteinExistence type="predicted"/>
<evidence type="ECO:0000313" key="4">
    <source>
        <dbReference type="Proteomes" id="UP000189059"/>
    </source>
</evidence>
<evidence type="ECO:0008006" key="5">
    <source>
        <dbReference type="Google" id="ProtNLM"/>
    </source>
</evidence>
<dbReference type="EMBL" id="CP016809">
    <property type="protein sequence ID" value="ANY76799.1"/>
    <property type="molecule type" value="Genomic_DNA"/>
</dbReference>
<reference evidence="3 4" key="2">
    <citation type="submission" date="2016-12" db="EMBL/GenBank/DDBJ databases">
        <title>Genome sequencing and description of Paenibacillus sp. nov. from high altitude lake in the Indian Trans- Himalayas.</title>
        <authorList>
            <person name="Kiran S."/>
            <person name="Swarnkar M.K."/>
            <person name="Rana A."/>
            <person name="Tewari R."/>
            <person name="Gulati A."/>
        </authorList>
    </citation>
    <scope>NUCLEOTIDE SEQUENCE [LARGE SCALE GENOMIC DNA]</scope>
    <source>
        <strain evidence="3 4">IHBB 9951</strain>
    </source>
</reference>
<sequence>MNIEHNKEVSKSIITPHVLKRWSGFMAVIAGILYIIIQFIHPTDDISSVHTNSWVVVACLTIAMSLFNLIGITGFYISQAKEAGWLGLVGFLLFNLFWLISIIFSFIEAFVLPLLTSDAEKFVEGMVGLFGGTVSEVHLGIFPIIAPLAGVLYMLGGLLLGIATLRARVFPRLAAILLAFASVVTIAAAIIPHPFDRAMAIPMGVALIWIGYIIWSERK</sequence>
<reference evidence="2" key="1">
    <citation type="submission" date="2016-08" db="EMBL/GenBank/DDBJ databases">
        <title>Complete Genome Seqeunce of Paenibacillus sp. nov. IHBB 9852 from high altitute lake of Indian trans-Himalayas.</title>
        <authorList>
            <person name="Kiran S."/>
            <person name="Swarnkar M.K."/>
            <person name="Rana A."/>
            <person name="Tewari R."/>
            <person name="Gulati A."/>
        </authorList>
    </citation>
    <scope>NUCLEOTIDE SEQUENCE [LARGE SCALE GENOMIC DNA]</scope>
    <source>
        <strain evidence="2">IHBB 9852</strain>
    </source>
</reference>
<gene>
    <name evidence="3" type="ORF">BBD40_06360</name>
    <name evidence="2" type="ORF">BBD41_29305</name>
</gene>
<keyword evidence="4" id="KW-1185">Reference proteome</keyword>
<protein>
    <recommendedName>
        <fullName evidence="5">DUF4386 domain-containing protein</fullName>
    </recommendedName>
</protein>
<dbReference type="GeneID" id="48312405"/>
<keyword evidence="1" id="KW-1133">Transmembrane helix</keyword>